<proteinExistence type="predicted"/>
<reference evidence="1 2" key="1">
    <citation type="submission" date="2007-11" db="EMBL/GenBank/DDBJ databases">
        <authorList>
            <consortium name="The Salmonella enterica serovar Paratyphi B Genome Sequencing Project"/>
            <person name="McClelland M."/>
            <person name="Sanderson E.K."/>
            <person name="Porwollik S."/>
            <person name="Spieth J."/>
            <person name="Clifton W.S."/>
            <person name="Fulton R."/>
            <person name="Cordes M."/>
            <person name="Wollam A."/>
            <person name="Shah N."/>
            <person name="Pepin K."/>
            <person name="Bhonagiri V."/>
            <person name="Nash W."/>
            <person name="Johnson M."/>
            <person name="Thiruvilangam P."/>
            <person name="Wilson R."/>
        </authorList>
    </citation>
    <scope>NUCLEOTIDE SEQUENCE [LARGE SCALE GENOMIC DNA]</scope>
    <source>
        <strain evidence="2">ATCC BAA-1250 / SPB7</strain>
    </source>
</reference>
<dbReference type="KEGG" id="spq:SPAB_02552"/>
<evidence type="ECO:0000313" key="1">
    <source>
        <dbReference type="EMBL" id="ABX67932.1"/>
    </source>
</evidence>
<dbReference type="EMBL" id="CP000886">
    <property type="protein sequence ID" value="ABX67932.1"/>
    <property type="molecule type" value="Genomic_DNA"/>
</dbReference>
<sequence length="45" mass="5187">MDMNKNREEVQISCASCHRQKHCQSAPHGRSASFETIDLIYLFCT</sequence>
<name>A0A6C6Z2Q4_SALPB</name>
<dbReference type="AlphaFoldDB" id="A0A6C6Z2Q4"/>
<accession>A0A6C6Z2Q4</accession>
<protein>
    <submittedName>
        <fullName evidence="1">Uncharacterized protein</fullName>
    </submittedName>
</protein>
<organism evidence="1 2">
    <name type="scientific">Salmonella paratyphi B (strain ATCC BAA-1250 / SPB7)</name>
    <dbReference type="NCBI Taxonomy" id="1016998"/>
    <lineage>
        <taxon>Bacteria</taxon>
        <taxon>Pseudomonadati</taxon>
        <taxon>Pseudomonadota</taxon>
        <taxon>Gammaproteobacteria</taxon>
        <taxon>Enterobacterales</taxon>
        <taxon>Enterobacteriaceae</taxon>
        <taxon>Salmonella</taxon>
    </lineage>
</organism>
<gene>
    <name evidence="1" type="ordered locus">SPAB_02552</name>
</gene>
<evidence type="ECO:0000313" key="2">
    <source>
        <dbReference type="Proteomes" id="UP000008556"/>
    </source>
</evidence>
<dbReference type="Proteomes" id="UP000008556">
    <property type="component" value="Chromosome"/>
</dbReference>